<dbReference type="PANTHER" id="PTHR34704">
    <property type="entry name" value="ATPASE"/>
    <property type="match status" value="1"/>
</dbReference>
<dbReference type="AlphaFoldDB" id="A0A4Y3VAJ2"/>
<dbReference type="RefSeq" id="WP_229864877.1">
    <property type="nucleotide sequence ID" value="NZ_BJND01000008.1"/>
</dbReference>
<comment type="caution">
    <text evidence="1">The sequence shown here is derived from an EMBL/GenBank/DDBJ whole genome shotgun (WGS) entry which is preliminary data.</text>
</comment>
<dbReference type="SUPFAM" id="SSF52540">
    <property type="entry name" value="P-loop containing nucleoside triphosphate hydrolases"/>
    <property type="match status" value="1"/>
</dbReference>
<organism evidence="1 2">
    <name type="scientific">Streptomyces spinoverrucosus</name>
    <dbReference type="NCBI Taxonomy" id="284043"/>
    <lineage>
        <taxon>Bacteria</taxon>
        <taxon>Bacillati</taxon>
        <taxon>Actinomycetota</taxon>
        <taxon>Actinomycetes</taxon>
        <taxon>Kitasatosporales</taxon>
        <taxon>Streptomycetaceae</taxon>
        <taxon>Streptomyces</taxon>
    </lineage>
</organism>
<evidence type="ECO:0000313" key="2">
    <source>
        <dbReference type="Proteomes" id="UP000317881"/>
    </source>
</evidence>
<gene>
    <name evidence="1" type="ORF">SSP24_15390</name>
</gene>
<dbReference type="Proteomes" id="UP000317881">
    <property type="component" value="Unassembled WGS sequence"/>
</dbReference>
<name>A0A4Y3VAJ2_9ACTN</name>
<evidence type="ECO:0000313" key="1">
    <source>
        <dbReference type="EMBL" id="GEC03884.1"/>
    </source>
</evidence>
<keyword evidence="2" id="KW-1185">Reference proteome</keyword>
<proteinExistence type="predicted"/>
<dbReference type="EMBL" id="BJND01000008">
    <property type="protein sequence ID" value="GEC03884.1"/>
    <property type="molecule type" value="Genomic_DNA"/>
</dbReference>
<protein>
    <submittedName>
        <fullName evidence="1">ATPase</fullName>
    </submittedName>
</protein>
<dbReference type="PANTHER" id="PTHR34704:SF1">
    <property type="entry name" value="ATPASE"/>
    <property type="match status" value="1"/>
</dbReference>
<accession>A0A4Y3VAJ2</accession>
<sequence length="496" mass="54390">MPRRALRNIPKPPQIFDREWEWSELTAFVSDEEPGPRLAVVSGRRRQGKSFLLKALTAATNGFYFAAVEATRAESLSLLGEEIGRFTDAPVPPRPHHWSEALELLFDLAAERPVTIVIDEFPYLVRGDTSLPSRLQAAIGAGFGRDLRRHPRILLCGSAMSFMGGLLSGTSPLYGRARLNLVVHSLGYREAAEFWGITDPRLAVLTHAVVGGTPAYRREFVADDVPDGLDDFDDWVCRTVLNPMRPIHGEAEFLLAAEPDVRDRALYHSVLAAVASGNHTSGGIASAVGRKATDISQPLTVLKRCGLLTVEADAFRGNRSAYRIAEPLITFHHAVVRRNQALMAERRNLKAAWLLSRDTFLSKVVGPHFEQLCREWVSWHAEPDTFGGLPIEVTSGTVADPAARTSHEVDVVVRGAVGQDHGILLSIGEAKWNKLMDVRHLDRLRHILGLLAARGIDTTHARPACYSGVGFTPELQAAAKRGEVVLVDLGRLYGGA</sequence>
<dbReference type="Gene3D" id="3.40.50.300">
    <property type="entry name" value="P-loop containing nucleotide triphosphate hydrolases"/>
    <property type="match status" value="1"/>
</dbReference>
<dbReference type="InterPro" id="IPR027417">
    <property type="entry name" value="P-loop_NTPase"/>
</dbReference>
<reference evidence="1 2" key="1">
    <citation type="submission" date="2019-06" db="EMBL/GenBank/DDBJ databases">
        <title>Whole genome shotgun sequence of Streptomyces spinoverrucosus NBRC 14228.</title>
        <authorList>
            <person name="Hosoyama A."/>
            <person name="Uohara A."/>
            <person name="Ohji S."/>
            <person name="Ichikawa N."/>
        </authorList>
    </citation>
    <scope>NUCLEOTIDE SEQUENCE [LARGE SCALE GENOMIC DNA]</scope>
    <source>
        <strain evidence="1 2">NBRC 14228</strain>
    </source>
</reference>